<dbReference type="KEGG" id="nia:A8C56_23215"/>
<feature type="transmembrane region" description="Helical" evidence="1">
    <location>
        <begin position="44"/>
        <end position="64"/>
    </location>
</feature>
<dbReference type="InterPro" id="IPR048136">
    <property type="entry name" value="STM3941-like"/>
</dbReference>
<keyword evidence="3" id="KW-1185">Reference proteome</keyword>
<evidence type="ECO:0000313" key="2">
    <source>
        <dbReference type="EMBL" id="ANH84173.1"/>
    </source>
</evidence>
<gene>
    <name evidence="2" type="ORF">A8C56_23215</name>
</gene>
<dbReference type="EMBL" id="CP015772">
    <property type="protein sequence ID" value="ANH84173.1"/>
    <property type="molecule type" value="Genomic_DNA"/>
</dbReference>
<accession>A0A1A9I9C7</accession>
<dbReference type="Proteomes" id="UP000077667">
    <property type="component" value="Chromosome"/>
</dbReference>
<keyword evidence="1" id="KW-0472">Membrane</keyword>
<evidence type="ECO:0000313" key="3">
    <source>
        <dbReference type="Proteomes" id="UP000077667"/>
    </source>
</evidence>
<dbReference type="RefSeq" id="WP_067762504.1">
    <property type="nucleotide sequence ID" value="NZ_CP015772.1"/>
</dbReference>
<name>A0A1A9I9C7_9BACT</name>
<organism evidence="2 3">
    <name type="scientific">Niabella ginsenosidivorans</name>
    <dbReference type="NCBI Taxonomy" id="1176587"/>
    <lineage>
        <taxon>Bacteria</taxon>
        <taxon>Pseudomonadati</taxon>
        <taxon>Bacteroidota</taxon>
        <taxon>Chitinophagia</taxon>
        <taxon>Chitinophagales</taxon>
        <taxon>Chitinophagaceae</taxon>
        <taxon>Niabella</taxon>
    </lineage>
</organism>
<dbReference type="AlphaFoldDB" id="A0A1A9I9C7"/>
<protein>
    <submittedName>
        <fullName evidence="2">Uncharacterized protein</fullName>
    </submittedName>
</protein>
<dbReference type="NCBIfam" id="NF041635">
    <property type="entry name" value="STM3941_fam"/>
    <property type="match status" value="1"/>
</dbReference>
<proteinExistence type="predicted"/>
<sequence>MQPVFIPVSKRKSLRNLAGAILLVVLGVLFIIKPYLFIKSDDPAVIRIIGYICVAFFGICAIAIGRMLANKKDGIWISHEGVNDQSSGIAAGKILWKDVKSIRVESVPGQRFILLEVYNPEEYIRQQHNPLKKQAMGMNYQLYKTPVCITANFITIEFEKLLELLQAGFHQAERE</sequence>
<dbReference type="OrthoDB" id="6028159at2"/>
<keyword evidence="1" id="KW-0812">Transmembrane</keyword>
<reference evidence="2 3" key="1">
    <citation type="submission" date="2016-05" db="EMBL/GenBank/DDBJ databases">
        <title>Niabella ginsenosidivorans BS26 whole genome sequencing.</title>
        <authorList>
            <person name="Im W.T."/>
            <person name="Siddiqi M.Z."/>
        </authorList>
    </citation>
    <scope>NUCLEOTIDE SEQUENCE [LARGE SCALE GENOMIC DNA]</scope>
    <source>
        <strain evidence="2 3">BS26</strain>
    </source>
</reference>
<evidence type="ECO:0000256" key="1">
    <source>
        <dbReference type="SAM" id="Phobius"/>
    </source>
</evidence>
<keyword evidence="1" id="KW-1133">Transmembrane helix</keyword>
<dbReference type="STRING" id="1176587.A8C56_23215"/>
<feature type="transmembrane region" description="Helical" evidence="1">
    <location>
        <begin position="17"/>
        <end position="38"/>
    </location>
</feature>